<keyword evidence="4" id="KW-1185">Reference proteome</keyword>
<evidence type="ECO:0000313" key="4">
    <source>
        <dbReference type="Proteomes" id="UP001177140"/>
    </source>
</evidence>
<dbReference type="SMART" id="SM00751">
    <property type="entry name" value="BSD"/>
    <property type="match status" value="1"/>
</dbReference>
<protein>
    <recommendedName>
        <fullName evidence="2">BSD domain-containing protein</fullName>
    </recommendedName>
</protein>
<dbReference type="AlphaFoldDB" id="A0AA41SKB8"/>
<dbReference type="SUPFAM" id="SSF140383">
    <property type="entry name" value="BSD domain-like"/>
    <property type="match status" value="1"/>
</dbReference>
<feature type="domain" description="BSD" evidence="2">
    <location>
        <begin position="155"/>
        <end position="207"/>
    </location>
</feature>
<dbReference type="Pfam" id="PF03909">
    <property type="entry name" value="BSD"/>
    <property type="match status" value="1"/>
</dbReference>
<feature type="compositionally biased region" description="Low complexity" evidence="1">
    <location>
        <begin position="267"/>
        <end position="276"/>
    </location>
</feature>
<evidence type="ECO:0000259" key="2">
    <source>
        <dbReference type="PROSITE" id="PS50858"/>
    </source>
</evidence>
<dbReference type="PROSITE" id="PS50858">
    <property type="entry name" value="BSD"/>
    <property type="match status" value="1"/>
</dbReference>
<dbReference type="Gene3D" id="1.10.3970.10">
    <property type="entry name" value="BSD domain"/>
    <property type="match status" value="1"/>
</dbReference>
<comment type="caution">
    <text evidence="3">The sequence shown here is derived from an EMBL/GenBank/DDBJ whole genome shotgun (WGS) entry which is preliminary data.</text>
</comment>
<feature type="compositionally biased region" description="Acidic residues" evidence="1">
    <location>
        <begin position="277"/>
        <end position="293"/>
    </location>
</feature>
<dbReference type="InterPro" id="IPR035925">
    <property type="entry name" value="BSD_dom_sf"/>
</dbReference>
<feature type="compositionally biased region" description="Polar residues" evidence="1">
    <location>
        <begin position="246"/>
        <end position="260"/>
    </location>
</feature>
<evidence type="ECO:0000313" key="3">
    <source>
        <dbReference type="EMBL" id="MCL7037666.1"/>
    </source>
</evidence>
<proteinExistence type="predicted"/>
<accession>A0AA41SKB8</accession>
<reference evidence="3" key="1">
    <citation type="submission" date="2022-03" db="EMBL/GenBank/DDBJ databases">
        <title>A functionally conserved STORR gene fusion in Papaver species that diverged 16.8 million years ago.</title>
        <authorList>
            <person name="Catania T."/>
        </authorList>
    </citation>
    <scope>NUCLEOTIDE SEQUENCE</scope>
    <source>
        <strain evidence="3">S-191538</strain>
    </source>
</reference>
<dbReference type="PANTHER" id="PTHR31923:SF1">
    <property type="entry name" value="BSD DOMAIN-CONTAINING PROTEIN"/>
    <property type="match status" value="1"/>
</dbReference>
<gene>
    <name evidence="3" type="ORF">MKW94_003724</name>
</gene>
<sequence length="311" mass="34784">MDFWERAKSFAEEAAKKSQEYTKEAAKRSQEITIGSSRLSDIVSETAKKSKELAAEATKKADQIKIEAFKRADQFKTLAEGISPQIPSVNISSLVDSSSSLINTTNSIAPSSADLEKFGITDELREFVKGITINTFQDFPMEDEPQMSEVPTVSNVRQDLTEWQERHATLVLSTVKEVSKLRYQLCPRIMKDRKFWRVYFVLVNSHVTPYEKRYNEEVKLKSVEQTKDEVKNNEPTAATVSKPDATEQNRQIKTASSSTEQDLDIFLLGDLGSSDEGGPDDGGFDDDLDNSDDEGAKKQSKSSTAEDDDLL</sequence>
<evidence type="ECO:0000256" key="1">
    <source>
        <dbReference type="SAM" id="MobiDB-lite"/>
    </source>
</evidence>
<feature type="region of interest" description="Disordered" evidence="1">
    <location>
        <begin position="225"/>
        <end position="311"/>
    </location>
</feature>
<name>A0AA41SKB8_PAPNU</name>
<organism evidence="3 4">
    <name type="scientific">Papaver nudicaule</name>
    <name type="common">Iceland poppy</name>
    <dbReference type="NCBI Taxonomy" id="74823"/>
    <lineage>
        <taxon>Eukaryota</taxon>
        <taxon>Viridiplantae</taxon>
        <taxon>Streptophyta</taxon>
        <taxon>Embryophyta</taxon>
        <taxon>Tracheophyta</taxon>
        <taxon>Spermatophyta</taxon>
        <taxon>Magnoliopsida</taxon>
        <taxon>Ranunculales</taxon>
        <taxon>Papaveraceae</taxon>
        <taxon>Papaveroideae</taxon>
        <taxon>Papaver</taxon>
    </lineage>
</organism>
<dbReference type="PANTHER" id="PTHR31923">
    <property type="entry name" value="BSD DOMAIN-CONTAINING PROTEIN"/>
    <property type="match status" value="1"/>
</dbReference>
<dbReference type="Proteomes" id="UP001177140">
    <property type="component" value="Unassembled WGS sequence"/>
</dbReference>
<dbReference type="EMBL" id="JAJJMA010181614">
    <property type="protein sequence ID" value="MCL7037666.1"/>
    <property type="molecule type" value="Genomic_DNA"/>
</dbReference>
<dbReference type="InterPro" id="IPR005607">
    <property type="entry name" value="BSD_dom"/>
</dbReference>